<name>A0AAP0KAB2_9MAGN</name>
<gene>
    <name evidence="2" type="ORF">Scep_007668</name>
</gene>
<comment type="caution">
    <text evidence="2">The sequence shown here is derived from an EMBL/GenBank/DDBJ whole genome shotgun (WGS) entry which is preliminary data.</text>
</comment>
<evidence type="ECO:0000313" key="3">
    <source>
        <dbReference type="Proteomes" id="UP001419268"/>
    </source>
</evidence>
<feature type="compositionally biased region" description="Basic and acidic residues" evidence="1">
    <location>
        <begin position="1"/>
        <end position="15"/>
    </location>
</feature>
<dbReference type="AlphaFoldDB" id="A0AAP0KAB2"/>
<accession>A0AAP0KAB2</accession>
<organism evidence="2 3">
    <name type="scientific">Stephania cephalantha</name>
    <dbReference type="NCBI Taxonomy" id="152367"/>
    <lineage>
        <taxon>Eukaryota</taxon>
        <taxon>Viridiplantae</taxon>
        <taxon>Streptophyta</taxon>
        <taxon>Embryophyta</taxon>
        <taxon>Tracheophyta</taxon>
        <taxon>Spermatophyta</taxon>
        <taxon>Magnoliopsida</taxon>
        <taxon>Ranunculales</taxon>
        <taxon>Menispermaceae</taxon>
        <taxon>Menispermoideae</taxon>
        <taxon>Cissampelideae</taxon>
        <taxon>Stephania</taxon>
    </lineage>
</organism>
<feature type="region of interest" description="Disordered" evidence="1">
    <location>
        <begin position="1"/>
        <end position="21"/>
    </location>
</feature>
<dbReference type="EMBL" id="JBBNAG010000003">
    <property type="protein sequence ID" value="KAK9148911.1"/>
    <property type="molecule type" value="Genomic_DNA"/>
</dbReference>
<dbReference type="Proteomes" id="UP001419268">
    <property type="component" value="Unassembled WGS sequence"/>
</dbReference>
<protein>
    <submittedName>
        <fullName evidence="2">Uncharacterized protein</fullName>
    </submittedName>
</protein>
<proteinExistence type="predicted"/>
<reference evidence="2 3" key="1">
    <citation type="submission" date="2024-01" db="EMBL/GenBank/DDBJ databases">
        <title>Genome assemblies of Stephania.</title>
        <authorList>
            <person name="Yang L."/>
        </authorList>
    </citation>
    <scope>NUCLEOTIDE SEQUENCE [LARGE SCALE GENOMIC DNA]</scope>
    <source>
        <strain evidence="2">JXDWG</strain>
        <tissue evidence="2">Leaf</tissue>
    </source>
</reference>
<evidence type="ECO:0000256" key="1">
    <source>
        <dbReference type="SAM" id="MobiDB-lite"/>
    </source>
</evidence>
<keyword evidence="3" id="KW-1185">Reference proteome</keyword>
<evidence type="ECO:0000313" key="2">
    <source>
        <dbReference type="EMBL" id="KAK9148911.1"/>
    </source>
</evidence>
<sequence length="249" mass="26095">MLRCEELKNGTDVETPHSLNPFSPPTPLSLLKSLSQNPPLPAVRVICIVNARGKLKNPPLSEGTAGTRSCSRWRWGRRGGEGVGAGVRGEEGEECEGEVTEEYVRSVADMMVERGGLTSGDEDVLGVGHDQGGVRGSGFRVGKAVYGGPPKGGMRAIPGVASFFIPSRRCRCAVPLVAALSPPLFVAALETIAVCLRPLPALAVQPPPLFAALRRCSSLPGAAKMANEINPGPNELANIPCSPLMNVAI</sequence>